<dbReference type="RefSeq" id="WP_048096470.1">
    <property type="nucleotide sequence ID" value="NZ_CP011267.1"/>
</dbReference>
<evidence type="ECO:0000256" key="2">
    <source>
        <dbReference type="ARBA" id="ARBA00022475"/>
    </source>
</evidence>
<evidence type="ECO:0000256" key="4">
    <source>
        <dbReference type="ARBA" id="ARBA00022989"/>
    </source>
</evidence>
<evidence type="ECO:0000313" key="7">
    <source>
        <dbReference type="EMBL" id="AKG90740.1"/>
    </source>
</evidence>
<feature type="transmembrane region" description="Helical" evidence="6">
    <location>
        <begin position="59"/>
        <end position="76"/>
    </location>
</feature>
<protein>
    <submittedName>
        <fullName evidence="7">Cobalt ABC transporter, permease protein CbiQ</fullName>
    </submittedName>
</protein>
<dbReference type="Pfam" id="PF02361">
    <property type="entry name" value="CbiQ"/>
    <property type="match status" value="1"/>
</dbReference>
<reference evidence="7 8" key="1">
    <citation type="submission" date="2015-04" db="EMBL/GenBank/DDBJ databases">
        <title>The complete genome sequence of the hyperthermophilic, obligate iron-reducing archaeon Geoglobus ahangari strain 234T.</title>
        <authorList>
            <person name="Manzella M.P."/>
            <person name="Holmes D.E."/>
            <person name="Rocheleau J.M."/>
            <person name="Chung A."/>
            <person name="Reguera G."/>
            <person name="Kashefi K."/>
        </authorList>
    </citation>
    <scope>NUCLEOTIDE SEQUENCE [LARGE SCALE GENOMIC DNA]</scope>
    <source>
        <strain evidence="7 8">234</strain>
    </source>
</reference>
<evidence type="ECO:0000256" key="3">
    <source>
        <dbReference type="ARBA" id="ARBA00022692"/>
    </source>
</evidence>
<dbReference type="InParanoid" id="A0A0F7ICX4"/>
<keyword evidence="4 6" id="KW-1133">Transmembrane helix</keyword>
<dbReference type="InterPro" id="IPR051611">
    <property type="entry name" value="ECF_transporter_component"/>
</dbReference>
<dbReference type="PANTHER" id="PTHR34857">
    <property type="entry name" value="SLL0384 PROTEIN"/>
    <property type="match status" value="1"/>
</dbReference>
<name>A0A0F7ICX4_9EURY</name>
<feature type="transmembrane region" description="Helical" evidence="6">
    <location>
        <begin position="83"/>
        <end position="100"/>
    </location>
</feature>
<dbReference type="InterPro" id="IPR012809">
    <property type="entry name" value="ECF_CbiQ"/>
</dbReference>
<dbReference type="GeneID" id="24804553"/>
<feature type="transmembrane region" description="Helical" evidence="6">
    <location>
        <begin position="106"/>
        <end position="125"/>
    </location>
</feature>
<feature type="transmembrane region" description="Helical" evidence="6">
    <location>
        <begin position="36"/>
        <end position="53"/>
    </location>
</feature>
<dbReference type="CDD" id="cd16914">
    <property type="entry name" value="EcfT"/>
    <property type="match status" value="1"/>
</dbReference>
<keyword evidence="2" id="KW-1003">Cell membrane</keyword>
<dbReference type="PANTHER" id="PTHR34857:SF2">
    <property type="entry name" value="SLL0384 PROTEIN"/>
    <property type="match status" value="1"/>
</dbReference>
<evidence type="ECO:0000313" key="8">
    <source>
        <dbReference type="Proteomes" id="UP000034723"/>
    </source>
</evidence>
<dbReference type="AlphaFoldDB" id="A0A0F7ICX4"/>
<organism evidence="7 8">
    <name type="scientific">Geoglobus ahangari</name>
    <dbReference type="NCBI Taxonomy" id="113653"/>
    <lineage>
        <taxon>Archaea</taxon>
        <taxon>Methanobacteriati</taxon>
        <taxon>Methanobacteriota</taxon>
        <taxon>Archaeoglobi</taxon>
        <taxon>Archaeoglobales</taxon>
        <taxon>Archaeoglobaceae</taxon>
        <taxon>Geoglobus</taxon>
    </lineage>
</organism>
<sequence>MHLLIEKTIKEATEYFHNFFIHEYTKNTYLHSVDPAVKLIGTLVFILLSITTFNPERVLLTVLAVYFLAFNVGISLRLLVKRSSLFTIFSFIIVLPVSIYERNLEYALIFPLRVFSSISALQLFILTTKFNEAMYALKRLRVPKIMLDIVWLTYRYTVVMFRDLLDIMLAREARRMRKGSHLEMFRVGGKSLGLFFLRSFEKAEMIELAMASRGREVVYSGSYDRGYFYLVYVLAITGWWVML</sequence>
<proteinExistence type="predicted"/>
<evidence type="ECO:0000256" key="6">
    <source>
        <dbReference type="SAM" id="Phobius"/>
    </source>
</evidence>
<keyword evidence="8" id="KW-1185">Reference proteome</keyword>
<dbReference type="KEGG" id="gah:GAH_01989"/>
<keyword evidence="3 6" id="KW-0812">Transmembrane</keyword>
<dbReference type="EMBL" id="CP011267">
    <property type="protein sequence ID" value="AKG90740.1"/>
    <property type="molecule type" value="Genomic_DNA"/>
</dbReference>
<keyword evidence="5 6" id="KW-0472">Membrane</keyword>
<comment type="subcellular location">
    <subcellularLocation>
        <location evidence="1">Cell membrane</location>
        <topology evidence="1">Multi-pass membrane protein</topology>
    </subcellularLocation>
</comment>
<dbReference type="GO" id="GO:0043190">
    <property type="term" value="C:ATP-binding cassette (ABC) transporter complex"/>
    <property type="evidence" value="ECO:0007669"/>
    <property type="project" value="InterPro"/>
</dbReference>
<dbReference type="STRING" id="113653.GAH_01989"/>
<evidence type="ECO:0000256" key="5">
    <source>
        <dbReference type="ARBA" id="ARBA00023136"/>
    </source>
</evidence>
<dbReference type="HOGENOM" id="CLU_056469_1_0_2"/>
<dbReference type="Proteomes" id="UP000034723">
    <property type="component" value="Chromosome"/>
</dbReference>
<feature type="transmembrane region" description="Helical" evidence="6">
    <location>
        <begin position="226"/>
        <end position="242"/>
    </location>
</feature>
<dbReference type="InterPro" id="IPR003339">
    <property type="entry name" value="ABC/ECF_trnsptr_transmembrane"/>
</dbReference>
<dbReference type="OrthoDB" id="51610at2157"/>
<accession>A0A0F7ICX4</accession>
<evidence type="ECO:0000256" key="1">
    <source>
        <dbReference type="ARBA" id="ARBA00004651"/>
    </source>
</evidence>
<dbReference type="GO" id="GO:0006824">
    <property type="term" value="P:cobalt ion transport"/>
    <property type="evidence" value="ECO:0007669"/>
    <property type="project" value="InterPro"/>
</dbReference>
<dbReference type="NCBIfam" id="TIGR02454">
    <property type="entry name" value="ECF_T_CbiQ"/>
    <property type="match status" value="1"/>
</dbReference>
<gene>
    <name evidence="7" type="ORF">GAH_01989</name>
</gene>